<feature type="transmembrane region" description="Helical" evidence="8">
    <location>
        <begin position="76"/>
        <end position="99"/>
    </location>
</feature>
<dbReference type="InterPro" id="IPR000515">
    <property type="entry name" value="MetI-like"/>
</dbReference>
<evidence type="ECO:0000256" key="1">
    <source>
        <dbReference type="ARBA" id="ARBA00004651"/>
    </source>
</evidence>
<keyword evidence="4" id="KW-1003">Cell membrane</keyword>
<comment type="similarity">
    <text evidence="2 8">Belongs to the binding-protein-dependent transport system permease family.</text>
</comment>
<dbReference type="SUPFAM" id="SSF161098">
    <property type="entry name" value="MetI-like"/>
    <property type="match status" value="1"/>
</dbReference>
<evidence type="ECO:0000256" key="2">
    <source>
        <dbReference type="ARBA" id="ARBA00009306"/>
    </source>
</evidence>
<feature type="transmembrane region" description="Helical" evidence="8">
    <location>
        <begin position="106"/>
        <end position="126"/>
    </location>
</feature>
<feature type="domain" description="ABC transmembrane type-1" evidence="9">
    <location>
        <begin position="72"/>
        <end position="284"/>
    </location>
</feature>
<keyword evidence="10" id="KW-0762">Sugar transport</keyword>
<dbReference type="PROSITE" id="PS50928">
    <property type="entry name" value="ABC_TM1"/>
    <property type="match status" value="1"/>
</dbReference>
<dbReference type="GO" id="GO:0055085">
    <property type="term" value="P:transmembrane transport"/>
    <property type="evidence" value="ECO:0007669"/>
    <property type="project" value="InterPro"/>
</dbReference>
<keyword evidence="3 8" id="KW-0813">Transport</keyword>
<comment type="subcellular location">
    <subcellularLocation>
        <location evidence="1 8">Cell membrane</location>
        <topology evidence="1 8">Multi-pass membrane protein</topology>
    </subcellularLocation>
</comment>
<accession>A0A840C4Q9</accession>
<name>A0A840C4Q9_9HYPH</name>
<evidence type="ECO:0000256" key="6">
    <source>
        <dbReference type="ARBA" id="ARBA00022989"/>
    </source>
</evidence>
<evidence type="ECO:0000256" key="3">
    <source>
        <dbReference type="ARBA" id="ARBA00022448"/>
    </source>
</evidence>
<dbReference type="RefSeq" id="WP_019404308.1">
    <property type="nucleotide sequence ID" value="NZ_JACIEN010000004.1"/>
</dbReference>
<feature type="transmembrane region" description="Helical" evidence="8">
    <location>
        <begin position="158"/>
        <end position="181"/>
    </location>
</feature>
<keyword evidence="11" id="KW-1185">Reference proteome</keyword>
<dbReference type="Pfam" id="PF00528">
    <property type="entry name" value="BPD_transp_1"/>
    <property type="match status" value="1"/>
</dbReference>
<reference evidence="10 11" key="1">
    <citation type="submission" date="2020-08" db="EMBL/GenBank/DDBJ databases">
        <title>Genomic Encyclopedia of Type Strains, Phase IV (KMG-IV): sequencing the most valuable type-strain genomes for metagenomic binning, comparative biology and taxonomic classification.</title>
        <authorList>
            <person name="Goeker M."/>
        </authorList>
    </citation>
    <scope>NUCLEOTIDE SEQUENCE [LARGE SCALE GENOMIC DNA]</scope>
    <source>
        <strain evidence="10 11">DSM 103737</strain>
    </source>
</reference>
<proteinExistence type="inferred from homology"/>
<dbReference type="AlphaFoldDB" id="A0A840C4Q9"/>
<evidence type="ECO:0000259" key="9">
    <source>
        <dbReference type="PROSITE" id="PS50928"/>
    </source>
</evidence>
<dbReference type="Proteomes" id="UP000577362">
    <property type="component" value="Unassembled WGS sequence"/>
</dbReference>
<keyword evidence="7 8" id="KW-0472">Membrane</keyword>
<dbReference type="PANTHER" id="PTHR43227:SF8">
    <property type="entry name" value="DIACETYLCHITOBIOSE UPTAKE SYSTEM PERMEASE PROTEIN DASB"/>
    <property type="match status" value="1"/>
</dbReference>
<evidence type="ECO:0000256" key="7">
    <source>
        <dbReference type="ARBA" id="ARBA00023136"/>
    </source>
</evidence>
<comment type="caution">
    <text evidence="10">The sequence shown here is derived from an EMBL/GenBank/DDBJ whole genome shotgun (WGS) entry which is preliminary data.</text>
</comment>
<gene>
    <name evidence="10" type="ORF">GGR16_003645</name>
</gene>
<evidence type="ECO:0000256" key="4">
    <source>
        <dbReference type="ARBA" id="ARBA00022475"/>
    </source>
</evidence>
<sequence>MAAFSISAMQEPRRALPYVAPALALLAFVILIPAAYVLWLSFQQSTFGRAATFVGFANYAKILADPYFWRALGNTVVVVLIVVHVEVVLGLAMAVLFAGGLPFRKLLIAAVLAPYAVSEVGAVVMWRTLFDPDTGFMTRVLTGLGLPPLEWSVVPSHGLALVALLSIWLHLPFTFIILYAARLAIPKDLYEAAEIDGASAWQSFRRVTLPLLMPAILVAMLFRYIFAYRLFSEVWLLTQGGPARSTEVVAVYLYLEAFRYNDFGAASATGWLMVVTSLLLAAFYLRRLYREMFARAD</sequence>
<evidence type="ECO:0000256" key="8">
    <source>
        <dbReference type="RuleBase" id="RU363032"/>
    </source>
</evidence>
<dbReference type="Gene3D" id="1.10.3720.10">
    <property type="entry name" value="MetI-like"/>
    <property type="match status" value="1"/>
</dbReference>
<feature type="transmembrane region" description="Helical" evidence="8">
    <location>
        <begin position="211"/>
        <end position="231"/>
    </location>
</feature>
<dbReference type="InterPro" id="IPR035906">
    <property type="entry name" value="MetI-like_sf"/>
</dbReference>
<keyword evidence="6 8" id="KW-1133">Transmembrane helix</keyword>
<feature type="transmembrane region" description="Helical" evidence="8">
    <location>
        <begin position="263"/>
        <end position="285"/>
    </location>
</feature>
<evidence type="ECO:0000313" key="11">
    <source>
        <dbReference type="Proteomes" id="UP000577362"/>
    </source>
</evidence>
<dbReference type="GO" id="GO:0005886">
    <property type="term" value="C:plasma membrane"/>
    <property type="evidence" value="ECO:0007669"/>
    <property type="project" value="UniProtKB-SubCell"/>
</dbReference>
<evidence type="ECO:0000313" key="10">
    <source>
        <dbReference type="EMBL" id="MBB4018598.1"/>
    </source>
</evidence>
<organism evidence="10 11">
    <name type="scientific">Chelatococcus caeni</name>
    <dbReference type="NCBI Taxonomy" id="1348468"/>
    <lineage>
        <taxon>Bacteria</taxon>
        <taxon>Pseudomonadati</taxon>
        <taxon>Pseudomonadota</taxon>
        <taxon>Alphaproteobacteria</taxon>
        <taxon>Hyphomicrobiales</taxon>
        <taxon>Chelatococcaceae</taxon>
        <taxon>Chelatococcus</taxon>
    </lineage>
</organism>
<dbReference type="InterPro" id="IPR050809">
    <property type="entry name" value="UgpAE/MalFG_permease"/>
</dbReference>
<feature type="transmembrane region" description="Helical" evidence="8">
    <location>
        <begin position="18"/>
        <end position="39"/>
    </location>
</feature>
<dbReference type="CDD" id="cd06261">
    <property type="entry name" value="TM_PBP2"/>
    <property type="match status" value="1"/>
</dbReference>
<evidence type="ECO:0000256" key="5">
    <source>
        <dbReference type="ARBA" id="ARBA00022692"/>
    </source>
</evidence>
<protein>
    <submittedName>
        <fullName evidence="10">Multiple sugar transport system permease protein</fullName>
    </submittedName>
</protein>
<keyword evidence="5 8" id="KW-0812">Transmembrane</keyword>
<dbReference type="PANTHER" id="PTHR43227">
    <property type="entry name" value="BLL4140 PROTEIN"/>
    <property type="match status" value="1"/>
</dbReference>
<dbReference type="EMBL" id="JACIEN010000004">
    <property type="protein sequence ID" value="MBB4018598.1"/>
    <property type="molecule type" value="Genomic_DNA"/>
</dbReference>